<proteinExistence type="predicted"/>
<sequence length="72" mass="8265">MCFQESLRDVHEAVHATEVDERTEVDDRRHGALADLARLQRGEERRAHLRLGLLEEGTARQDHVVAVLVEPR</sequence>
<dbReference type="Proteomes" id="UP001157125">
    <property type="component" value="Unassembled WGS sequence"/>
</dbReference>
<keyword evidence="2" id="KW-1185">Reference proteome</keyword>
<evidence type="ECO:0000313" key="1">
    <source>
        <dbReference type="EMBL" id="GMA37476.1"/>
    </source>
</evidence>
<dbReference type="EMBL" id="BSUN01000001">
    <property type="protein sequence ID" value="GMA37476.1"/>
    <property type="molecule type" value="Genomic_DNA"/>
</dbReference>
<name>A0ABQ6IJA3_9MICO</name>
<gene>
    <name evidence="1" type="ORF">GCM10025876_36800</name>
</gene>
<accession>A0ABQ6IJA3</accession>
<organism evidence="1 2">
    <name type="scientific">Demequina litorisediminis</name>
    <dbReference type="NCBI Taxonomy" id="1849022"/>
    <lineage>
        <taxon>Bacteria</taxon>
        <taxon>Bacillati</taxon>
        <taxon>Actinomycetota</taxon>
        <taxon>Actinomycetes</taxon>
        <taxon>Micrococcales</taxon>
        <taxon>Demequinaceae</taxon>
        <taxon>Demequina</taxon>
    </lineage>
</organism>
<reference evidence="2" key="1">
    <citation type="journal article" date="2019" name="Int. J. Syst. Evol. Microbiol.">
        <title>The Global Catalogue of Microorganisms (GCM) 10K type strain sequencing project: providing services to taxonomists for standard genome sequencing and annotation.</title>
        <authorList>
            <consortium name="The Broad Institute Genomics Platform"/>
            <consortium name="The Broad Institute Genome Sequencing Center for Infectious Disease"/>
            <person name="Wu L."/>
            <person name="Ma J."/>
        </authorList>
    </citation>
    <scope>NUCLEOTIDE SEQUENCE [LARGE SCALE GENOMIC DNA]</scope>
    <source>
        <strain evidence="2">NBRC 112299</strain>
    </source>
</reference>
<evidence type="ECO:0000313" key="2">
    <source>
        <dbReference type="Proteomes" id="UP001157125"/>
    </source>
</evidence>
<comment type="caution">
    <text evidence="1">The sequence shown here is derived from an EMBL/GenBank/DDBJ whole genome shotgun (WGS) entry which is preliminary data.</text>
</comment>
<protein>
    <submittedName>
        <fullName evidence="1">Uncharacterized protein</fullName>
    </submittedName>
</protein>